<feature type="domain" description="Peptidase S26" evidence="10">
    <location>
        <begin position="5"/>
        <end position="167"/>
    </location>
</feature>
<keyword evidence="8" id="KW-0472">Membrane</keyword>
<comment type="function">
    <text evidence="2">Essential for cell viability.</text>
</comment>
<reference evidence="11 14" key="3">
    <citation type="submission" date="2021-03" db="EMBL/GenBank/DDBJ databases">
        <title>Genomic Encyclopedia of Type Strains, Phase IV (KMG-IV): sequencing the most valuable type-strain genomes for metagenomic binning, comparative biology and taxonomic classification.</title>
        <authorList>
            <person name="Goeker M."/>
        </authorList>
    </citation>
    <scope>NUCLEOTIDE SEQUENCE [LARGE SCALE GENOMIC DNA]</scope>
    <source>
        <strain evidence="11 14">DSM 22420</strain>
    </source>
</reference>
<dbReference type="SUPFAM" id="SSF51306">
    <property type="entry name" value="LexA/Signal peptidase"/>
    <property type="match status" value="1"/>
</dbReference>
<keyword evidence="14" id="KW-1185">Reference proteome</keyword>
<reference evidence="13" key="2">
    <citation type="submission" date="2016-10" db="EMBL/GenBank/DDBJ databases">
        <authorList>
            <person name="Varghese N."/>
            <person name="Submissions S."/>
        </authorList>
    </citation>
    <scope>NUCLEOTIDE SEQUENCE [LARGE SCALE GENOMIC DNA]</scope>
    <source>
        <strain evidence="13">CGMCC 1.8911</strain>
    </source>
</reference>
<dbReference type="EC" id="3.4.21.89" evidence="8"/>
<dbReference type="InterPro" id="IPR019758">
    <property type="entry name" value="Pept_S26A_signal_pept_1_CS"/>
</dbReference>
<gene>
    <name evidence="11" type="ORF">J2Z27_000271</name>
    <name evidence="12" type="ORF">SAMN05216187_105182</name>
</gene>
<dbReference type="STRING" id="586411.SAMN05216187_105182"/>
<evidence type="ECO:0000259" key="10">
    <source>
        <dbReference type="Pfam" id="PF10502"/>
    </source>
</evidence>
<dbReference type="OrthoDB" id="9802919at2"/>
<name>A0A1G8ZUP4_9STAP</name>
<feature type="active site" evidence="7">
    <location>
        <position position="36"/>
    </location>
</feature>
<evidence type="ECO:0000256" key="8">
    <source>
        <dbReference type="RuleBase" id="RU003993"/>
    </source>
</evidence>
<dbReference type="Pfam" id="PF10502">
    <property type="entry name" value="Peptidase_S26"/>
    <property type="match status" value="1"/>
</dbReference>
<dbReference type="InterPro" id="IPR000223">
    <property type="entry name" value="Pept_S26A_signal_pept_1"/>
</dbReference>
<dbReference type="GO" id="GO:0006465">
    <property type="term" value="P:signal peptide processing"/>
    <property type="evidence" value="ECO:0007669"/>
    <property type="project" value="InterPro"/>
</dbReference>
<evidence type="ECO:0000256" key="2">
    <source>
        <dbReference type="ARBA" id="ARBA00002312"/>
    </source>
</evidence>
<feature type="active site" evidence="7">
    <location>
        <position position="77"/>
    </location>
</feature>
<dbReference type="Gene3D" id="2.10.109.10">
    <property type="entry name" value="Umud Fragment, subunit A"/>
    <property type="match status" value="1"/>
</dbReference>
<evidence type="ECO:0000256" key="6">
    <source>
        <dbReference type="ARBA" id="ARBA00022801"/>
    </source>
</evidence>
<feature type="transmembrane region" description="Helical" evidence="8">
    <location>
        <begin position="7"/>
        <end position="30"/>
    </location>
</feature>
<dbReference type="GO" id="GO:0004252">
    <property type="term" value="F:serine-type endopeptidase activity"/>
    <property type="evidence" value="ECO:0007669"/>
    <property type="project" value="InterPro"/>
</dbReference>
<dbReference type="Proteomes" id="UP001519348">
    <property type="component" value="Unassembled WGS sequence"/>
</dbReference>
<comment type="similarity">
    <text evidence="4 9">Belongs to the peptidase S26 family.</text>
</comment>
<evidence type="ECO:0000313" key="11">
    <source>
        <dbReference type="EMBL" id="MBP1951245.1"/>
    </source>
</evidence>
<evidence type="ECO:0000256" key="4">
    <source>
        <dbReference type="ARBA" id="ARBA00009370"/>
    </source>
</evidence>
<evidence type="ECO:0000256" key="7">
    <source>
        <dbReference type="PIRSR" id="PIRSR600223-1"/>
    </source>
</evidence>
<organism evidence="12 13">
    <name type="scientific">Jeotgalicoccus aerolatus</name>
    <dbReference type="NCBI Taxonomy" id="709510"/>
    <lineage>
        <taxon>Bacteria</taxon>
        <taxon>Bacillati</taxon>
        <taxon>Bacillota</taxon>
        <taxon>Bacilli</taxon>
        <taxon>Bacillales</taxon>
        <taxon>Staphylococcaceae</taxon>
        <taxon>Jeotgalicoccus</taxon>
    </lineage>
</organism>
<dbReference type="NCBIfam" id="TIGR02227">
    <property type="entry name" value="sigpep_I_bact"/>
    <property type="match status" value="1"/>
</dbReference>
<dbReference type="PROSITE" id="PS00501">
    <property type="entry name" value="SPASE_I_1"/>
    <property type="match status" value="1"/>
</dbReference>
<reference evidence="12" key="1">
    <citation type="submission" date="2016-10" db="EMBL/GenBank/DDBJ databases">
        <authorList>
            <person name="de Groot N.N."/>
        </authorList>
    </citation>
    <scope>NUCLEOTIDE SEQUENCE [LARGE SCALE GENOMIC DNA]</scope>
    <source>
        <strain evidence="12">CGMCC 1.8911</strain>
    </source>
</reference>
<evidence type="ECO:0000256" key="5">
    <source>
        <dbReference type="ARBA" id="ARBA00022670"/>
    </source>
</evidence>
<comment type="subcellular location">
    <subcellularLocation>
        <location evidence="3">Cell membrane</location>
        <topology evidence="3">Single-pass type II membrane protein</topology>
    </subcellularLocation>
    <subcellularLocation>
        <location evidence="9">Membrane</location>
        <topology evidence="9">Single-pass type II membrane protein</topology>
    </subcellularLocation>
</comment>
<evidence type="ECO:0000256" key="9">
    <source>
        <dbReference type="RuleBase" id="RU362042"/>
    </source>
</evidence>
<dbReference type="CDD" id="cd06530">
    <property type="entry name" value="S26_SPase_I"/>
    <property type="match status" value="1"/>
</dbReference>
<accession>A0A1G8ZUP4</accession>
<dbReference type="InterPro" id="IPR019533">
    <property type="entry name" value="Peptidase_S26"/>
</dbReference>
<dbReference type="InterPro" id="IPR036286">
    <property type="entry name" value="LexA/Signal_pep-like_sf"/>
</dbReference>
<dbReference type="PRINTS" id="PR00727">
    <property type="entry name" value="LEADERPTASE"/>
</dbReference>
<dbReference type="PROSITE" id="PS00761">
    <property type="entry name" value="SPASE_I_3"/>
    <property type="match status" value="1"/>
</dbReference>
<dbReference type="PANTHER" id="PTHR43390:SF1">
    <property type="entry name" value="CHLOROPLAST PROCESSING PEPTIDASE"/>
    <property type="match status" value="1"/>
</dbReference>
<dbReference type="GO" id="GO:0005886">
    <property type="term" value="C:plasma membrane"/>
    <property type="evidence" value="ECO:0007669"/>
    <property type="project" value="UniProtKB-SubCell"/>
</dbReference>
<keyword evidence="6 8" id="KW-0378">Hydrolase</keyword>
<evidence type="ECO:0000313" key="13">
    <source>
        <dbReference type="Proteomes" id="UP000242700"/>
    </source>
</evidence>
<dbReference type="RefSeq" id="WP_092597293.1">
    <property type="nucleotide sequence ID" value="NZ_FNFI01000005.1"/>
</dbReference>
<sequence>MIKEIREWAVAIIIAIVVIVVIRMFLFVSFSVDGLSMDPTLEDGDRVVVNKFIYDISDVERDDVIVFNSNEESAYVKRVIGVPGDTVEMVDRTVYVNGEPLQEDYVVHQGESYMDNFTLSELGVEGDVIPEGQYLVLGDNRPVSRDSRDFGLITEDSIIGEVQLRFWPLNEIAIDF</sequence>
<dbReference type="Proteomes" id="UP000242700">
    <property type="component" value="Unassembled WGS sequence"/>
</dbReference>
<proteinExistence type="inferred from homology"/>
<dbReference type="PROSITE" id="PS00760">
    <property type="entry name" value="SPASE_I_2"/>
    <property type="match status" value="1"/>
</dbReference>
<dbReference type="AlphaFoldDB" id="A0A1G8ZUP4"/>
<dbReference type="GO" id="GO:0009003">
    <property type="term" value="F:signal peptidase activity"/>
    <property type="evidence" value="ECO:0007669"/>
    <property type="project" value="UniProtKB-EC"/>
</dbReference>
<dbReference type="EMBL" id="FNFI01000005">
    <property type="protein sequence ID" value="SDK18763.1"/>
    <property type="molecule type" value="Genomic_DNA"/>
</dbReference>
<evidence type="ECO:0000256" key="1">
    <source>
        <dbReference type="ARBA" id="ARBA00000677"/>
    </source>
</evidence>
<keyword evidence="8" id="KW-0812">Transmembrane</keyword>
<dbReference type="InterPro" id="IPR019756">
    <property type="entry name" value="Pept_S26A_signal_pept_1_Ser-AS"/>
</dbReference>
<dbReference type="PANTHER" id="PTHR43390">
    <property type="entry name" value="SIGNAL PEPTIDASE I"/>
    <property type="match status" value="1"/>
</dbReference>
<evidence type="ECO:0000313" key="14">
    <source>
        <dbReference type="Proteomes" id="UP001519348"/>
    </source>
</evidence>
<evidence type="ECO:0000313" key="12">
    <source>
        <dbReference type="EMBL" id="SDK18763.1"/>
    </source>
</evidence>
<dbReference type="EMBL" id="JAGGKN010000001">
    <property type="protein sequence ID" value="MBP1951245.1"/>
    <property type="molecule type" value="Genomic_DNA"/>
</dbReference>
<evidence type="ECO:0000256" key="3">
    <source>
        <dbReference type="ARBA" id="ARBA00004401"/>
    </source>
</evidence>
<comment type="catalytic activity">
    <reaction evidence="1 8">
        <text>Cleavage of hydrophobic, N-terminal signal or leader sequences from secreted and periplasmic proteins.</text>
        <dbReference type="EC" id="3.4.21.89"/>
    </reaction>
</comment>
<keyword evidence="8" id="KW-1133">Transmembrane helix</keyword>
<protein>
    <recommendedName>
        <fullName evidence="8">Signal peptidase I</fullName>
        <ecNumber evidence="8">3.4.21.89</ecNumber>
    </recommendedName>
</protein>
<dbReference type="InterPro" id="IPR019757">
    <property type="entry name" value="Pept_S26A_signal_pept_1_Lys-AS"/>
</dbReference>
<keyword evidence="5 8" id="KW-0645">Protease</keyword>